<dbReference type="NCBIfam" id="TIGR00369">
    <property type="entry name" value="unchar_dom_1"/>
    <property type="match status" value="1"/>
</dbReference>
<evidence type="ECO:0000256" key="10">
    <source>
        <dbReference type="ARBA" id="ARBA00023128"/>
    </source>
</evidence>
<dbReference type="InterPro" id="IPR003736">
    <property type="entry name" value="PAAI_dom"/>
</dbReference>
<evidence type="ECO:0000259" key="19">
    <source>
        <dbReference type="Pfam" id="PF03061"/>
    </source>
</evidence>
<feature type="domain" description="Thioesterase" evidence="19">
    <location>
        <begin position="62"/>
        <end position="136"/>
    </location>
</feature>
<evidence type="ECO:0000256" key="1">
    <source>
        <dbReference type="ARBA" id="ARBA00004123"/>
    </source>
</evidence>
<evidence type="ECO:0000256" key="12">
    <source>
        <dbReference type="ARBA" id="ARBA00023242"/>
    </source>
</evidence>
<comment type="subcellular location">
    <subcellularLocation>
        <location evidence="3">Cytoplasm</location>
        <location evidence="3">Cytoskeleton</location>
        <location evidence="3">Spindle</location>
    </subcellularLocation>
    <subcellularLocation>
        <location evidence="4">Cytoplasm</location>
        <location evidence="4">Cytosol</location>
    </subcellularLocation>
    <subcellularLocation>
        <location evidence="2">Mitochondrion</location>
    </subcellularLocation>
    <subcellularLocation>
        <location evidence="1">Nucleus</location>
    </subcellularLocation>
</comment>
<evidence type="ECO:0000256" key="5">
    <source>
        <dbReference type="ARBA" id="ARBA00008324"/>
    </source>
</evidence>
<comment type="function">
    <text evidence="14">Catalyzes the hydrolysis of acyl-CoAs into free fatty acids and coenzyme A (CoASH), regulating their respective intracellular levels. Has acyl-CoA thioesterase activity towards medium (C12) and long-chain (C18) fatty acyl-CoA substrates. Can also hydrolyze 3-hydroxyphenylacetyl-CoA and 3,4-dihydroxyphenylacetyl-CoA (in vitro). May play a role in controlling adaptive thermogenesis.</text>
</comment>
<dbReference type="GO" id="GO:0005829">
    <property type="term" value="C:cytosol"/>
    <property type="evidence" value="ECO:0007669"/>
    <property type="project" value="UniProtKB-SubCell"/>
</dbReference>
<evidence type="ECO:0000256" key="2">
    <source>
        <dbReference type="ARBA" id="ARBA00004173"/>
    </source>
</evidence>
<dbReference type="GO" id="GO:0005819">
    <property type="term" value="C:spindle"/>
    <property type="evidence" value="ECO:0007669"/>
    <property type="project" value="UniProtKB-SubCell"/>
</dbReference>
<evidence type="ECO:0000256" key="6">
    <source>
        <dbReference type="ARBA" id="ARBA00022490"/>
    </source>
</evidence>
<dbReference type="InterPro" id="IPR039298">
    <property type="entry name" value="ACOT13"/>
</dbReference>
<comment type="similarity">
    <text evidence="5">Belongs to the thioesterase PaaI family.</text>
</comment>
<comment type="caution">
    <text evidence="20">The sequence shown here is derived from an EMBL/GenBank/DDBJ whole genome shotgun (WGS) entry which is preliminary data.</text>
</comment>
<proteinExistence type="inferred from homology"/>
<keyword evidence="6" id="KW-0963">Cytoplasm</keyword>
<dbReference type="Pfam" id="PF03061">
    <property type="entry name" value="4HBT"/>
    <property type="match status" value="1"/>
</dbReference>
<dbReference type="GO" id="GO:0005739">
    <property type="term" value="C:mitochondrion"/>
    <property type="evidence" value="ECO:0007669"/>
    <property type="project" value="UniProtKB-SubCell"/>
</dbReference>
<evidence type="ECO:0000256" key="18">
    <source>
        <dbReference type="ARBA" id="ARBA00083956"/>
    </source>
</evidence>
<keyword evidence="9" id="KW-0443">Lipid metabolism</keyword>
<dbReference type="InterPro" id="IPR006683">
    <property type="entry name" value="Thioestr_dom"/>
</dbReference>
<dbReference type="PANTHER" id="PTHR21660:SF1">
    <property type="entry name" value="ACYL-COENZYME A THIOESTERASE 13"/>
    <property type="match status" value="1"/>
</dbReference>
<dbReference type="EMBL" id="JALJOR010000008">
    <property type="protein sequence ID" value="KAK9812786.1"/>
    <property type="molecule type" value="Genomic_DNA"/>
</dbReference>
<evidence type="ECO:0000256" key="16">
    <source>
        <dbReference type="ARBA" id="ARBA00067273"/>
    </source>
</evidence>
<evidence type="ECO:0000256" key="7">
    <source>
        <dbReference type="ARBA" id="ARBA00022801"/>
    </source>
</evidence>
<accession>A0AAW1PGZ9</accession>
<dbReference type="GO" id="GO:0047617">
    <property type="term" value="F:fatty acyl-CoA hydrolase activity"/>
    <property type="evidence" value="ECO:0007669"/>
    <property type="project" value="InterPro"/>
</dbReference>
<dbReference type="GO" id="GO:0006629">
    <property type="term" value="P:lipid metabolic process"/>
    <property type="evidence" value="ECO:0007669"/>
    <property type="project" value="UniProtKB-KW"/>
</dbReference>
<dbReference type="InterPro" id="IPR029069">
    <property type="entry name" value="HotDog_dom_sf"/>
</dbReference>
<keyword evidence="10" id="KW-0496">Mitochondrion</keyword>
<evidence type="ECO:0000256" key="9">
    <source>
        <dbReference type="ARBA" id="ARBA00023098"/>
    </source>
</evidence>
<protein>
    <recommendedName>
        <fullName evidence="16">Acyl-coenzyme A thioesterase 13</fullName>
    </recommendedName>
    <alternativeName>
        <fullName evidence="17">Hotdog-fold thioesterase superfamily member 2</fullName>
    </alternativeName>
    <alternativeName>
        <fullName evidence="18">Thioesterase superfamily member 2</fullName>
    </alternativeName>
</protein>
<keyword evidence="21" id="KW-1185">Reference proteome</keyword>
<keyword evidence="8" id="KW-0007">Acetylation</keyword>
<keyword evidence="7" id="KW-0378">Hydrolase</keyword>
<keyword evidence="12" id="KW-0539">Nucleus</keyword>
<evidence type="ECO:0000256" key="4">
    <source>
        <dbReference type="ARBA" id="ARBA00004514"/>
    </source>
</evidence>
<name>A0AAW1PGZ9_9CHLO</name>
<dbReference type="CDD" id="cd03443">
    <property type="entry name" value="PaaI_thioesterase"/>
    <property type="match status" value="1"/>
</dbReference>
<evidence type="ECO:0000256" key="13">
    <source>
        <dbReference type="ARBA" id="ARBA00052976"/>
    </source>
</evidence>
<sequence>MGTPEAGKLFLERLTSLSDSPIDLTTPRNFDTTALSGIRDVTTSPGRLQCVMKVTPRVANRYGTLHGGCIATLVDTVGSAALVTQSTRSGVSLNISVDYLSPMPSGEDCEIDARVVKVGKNIATINVELRRKQTKQLVAQGTHVKFMAASEVEIKGLHEFKDLPIARSKL</sequence>
<evidence type="ECO:0000256" key="11">
    <source>
        <dbReference type="ARBA" id="ARBA00023212"/>
    </source>
</evidence>
<evidence type="ECO:0000313" key="21">
    <source>
        <dbReference type="Proteomes" id="UP001489004"/>
    </source>
</evidence>
<evidence type="ECO:0000256" key="15">
    <source>
        <dbReference type="ARBA" id="ARBA00064709"/>
    </source>
</evidence>
<evidence type="ECO:0000256" key="3">
    <source>
        <dbReference type="ARBA" id="ARBA00004186"/>
    </source>
</evidence>
<comment type="catalytic activity">
    <reaction evidence="13">
        <text>a fatty acyl-CoA + H2O = a fatty acid + CoA + H(+)</text>
        <dbReference type="Rhea" id="RHEA:16781"/>
        <dbReference type="ChEBI" id="CHEBI:15377"/>
        <dbReference type="ChEBI" id="CHEBI:15378"/>
        <dbReference type="ChEBI" id="CHEBI:28868"/>
        <dbReference type="ChEBI" id="CHEBI:57287"/>
        <dbReference type="ChEBI" id="CHEBI:77636"/>
    </reaction>
    <physiologicalReaction direction="left-to-right" evidence="13">
        <dbReference type="Rhea" id="RHEA:16782"/>
    </physiologicalReaction>
</comment>
<evidence type="ECO:0000256" key="14">
    <source>
        <dbReference type="ARBA" id="ARBA00058205"/>
    </source>
</evidence>
<gene>
    <name evidence="20" type="ORF">WJX72_003675</name>
</gene>
<reference evidence="20 21" key="1">
    <citation type="journal article" date="2024" name="Nat. Commun.">
        <title>Phylogenomics reveals the evolutionary origins of lichenization in chlorophyte algae.</title>
        <authorList>
            <person name="Puginier C."/>
            <person name="Libourel C."/>
            <person name="Otte J."/>
            <person name="Skaloud P."/>
            <person name="Haon M."/>
            <person name="Grisel S."/>
            <person name="Petersen M."/>
            <person name="Berrin J.G."/>
            <person name="Delaux P.M."/>
            <person name="Dal Grande F."/>
            <person name="Keller J."/>
        </authorList>
    </citation>
    <scope>NUCLEOTIDE SEQUENCE [LARGE SCALE GENOMIC DNA]</scope>
    <source>
        <strain evidence="20 21">SAG 2043</strain>
    </source>
</reference>
<evidence type="ECO:0000256" key="17">
    <source>
        <dbReference type="ARBA" id="ARBA00081533"/>
    </source>
</evidence>
<dbReference type="GO" id="GO:0005634">
    <property type="term" value="C:nucleus"/>
    <property type="evidence" value="ECO:0007669"/>
    <property type="project" value="UniProtKB-SubCell"/>
</dbReference>
<comment type="subunit">
    <text evidence="15">Homotetramer. Interacts with PCTP.</text>
</comment>
<dbReference type="AlphaFoldDB" id="A0AAW1PGZ9"/>
<organism evidence="20 21">
    <name type="scientific">[Myrmecia] bisecta</name>
    <dbReference type="NCBI Taxonomy" id="41462"/>
    <lineage>
        <taxon>Eukaryota</taxon>
        <taxon>Viridiplantae</taxon>
        <taxon>Chlorophyta</taxon>
        <taxon>core chlorophytes</taxon>
        <taxon>Trebouxiophyceae</taxon>
        <taxon>Trebouxiales</taxon>
        <taxon>Trebouxiaceae</taxon>
        <taxon>Myrmecia</taxon>
    </lineage>
</organism>
<dbReference type="Proteomes" id="UP001489004">
    <property type="component" value="Unassembled WGS sequence"/>
</dbReference>
<dbReference type="PANTHER" id="PTHR21660">
    <property type="entry name" value="THIOESTERASE SUPERFAMILY MEMBER-RELATED"/>
    <property type="match status" value="1"/>
</dbReference>
<evidence type="ECO:0000313" key="20">
    <source>
        <dbReference type="EMBL" id="KAK9812786.1"/>
    </source>
</evidence>
<keyword evidence="11" id="KW-0206">Cytoskeleton</keyword>
<dbReference type="FunFam" id="3.10.129.10:FF:000021">
    <property type="entry name" value="Acyl-coenzyme A thioesterase 13"/>
    <property type="match status" value="1"/>
</dbReference>
<dbReference type="Gene3D" id="3.10.129.10">
    <property type="entry name" value="Hotdog Thioesterase"/>
    <property type="match status" value="1"/>
</dbReference>
<dbReference type="SUPFAM" id="SSF54637">
    <property type="entry name" value="Thioesterase/thiol ester dehydrase-isomerase"/>
    <property type="match status" value="1"/>
</dbReference>
<evidence type="ECO:0000256" key="8">
    <source>
        <dbReference type="ARBA" id="ARBA00022990"/>
    </source>
</evidence>